<dbReference type="Proteomes" id="UP000601361">
    <property type="component" value="Unassembled WGS sequence"/>
</dbReference>
<gene>
    <name evidence="2" type="ORF">GCM10011378_31050</name>
</gene>
<organism evidence="2 3">
    <name type="scientific">Hymenobacter glacieicola</name>
    <dbReference type="NCBI Taxonomy" id="1562124"/>
    <lineage>
        <taxon>Bacteria</taxon>
        <taxon>Pseudomonadati</taxon>
        <taxon>Bacteroidota</taxon>
        <taxon>Cytophagia</taxon>
        <taxon>Cytophagales</taxon>
        <taxon>Hymenobacteraceae</taxon>
        <taxon>Hymenobacter</taxon>
    </lineage>
</organism>
<protein>
    <recommendedName>
        <fullName evidence="1">Transposase IS200-like domain-containing protein</fullName>
    </recommendedName>
</protein>
<dbReference type="SUPFAM" id="SSF143422">
    <property type="entry name" value="Transposase IS200-like"/>
    <property type="match status" value="1"/>
</dbReference>
<reference evidence="3" key="1">
    <citation type="journal article" date="2019" name="Int. J. Syst. Evol. Microbiol.">
        <title>The Global Catalogue of Microorganisms (GCM) 10K type strain sequencing project: providing services to taxonomists for standard genome sequencing and annotation.</title>
        <authorList>
            <consortium name="The Broad Institute Genomics Platform"/>
            <consortium name="The Broad Institute Genome Sequencing Center for Infectious Disease"/>
            <person name="Wu L."/>
            <person name="Ma J."/>
        </authorList>
    </citation>
    <scope>NUCLEOTIDE SEQUENCE [LARGE SCALE GENOMIC DNA]</scope>
    <source>
        <strain evidence="3">CGMCC 1.12990</strain>
    </source>
</reference>
<dbReference type="InterPro" id="IPR052715">
    <property type="entry name" value="RAYT_transposase"/>
</dbReference>
<dbReference type="PANTHER" id="PTHR36966">
    <property type="entry name" value="REP-ASSOCIATED TYROSINE TRANSPOSASE"/>
    <property type="match status" value="1"/>
</dbReference>
<comment type="caution">
    <text evidence="2">The sequence shown here is derived from an EMBL/GenBank/DDBJ whole genome shotgun (WGS) entry which is preliminary data.</text>
</comment>
<evidence type="ECO:0000313" key="3">
    <source>
        <dbReference type="Proteomes" id="UP000601361"/>
    </source>
</evidence>
<dbReference type="SMART" id="SM01321">
    <property type="entry name" value="Y1_Tnp"/>
    <property type="match status" value="1"/>
</dbReference>
<sequence length="209" mass="24112">MYSAWYGSFNDETQDIASLHHLYKLYNMDNGLYQDKYRVASTRWRGYDYSQNGVYFITICTQNRHHYFGQIQEGVLPGEEAVLLPTQVGLVALECWKAIPQHFPFAVPDVFVVMPDHIHGIIFFHRPTTASPSQNTFGPQSQNLASVVRGFKVGVKSWATRNQWPFAWQAGYFDRVIRNEAELEKARRYIANNPSQWTADQGKPDGVFR</sequence>
<dbReference type="InterPro" id="IPR036515">
    <property type="entry name" value="Transposase_17_sf"/>
</dbReference>
<keyword evidence="3" id="KW-1185">Reference proteome</keyword>
<proteinExistence type="predicted"/>
<evidence type="ECO:0000313" key="2">
    <source>
        <dbReference type="EMBL" id="GGG52604.1"/>
    </source>
</evidence>
<dbReference type="Gene3D" id="3.30.70.1290">
    <property type="entry name" value="Transposase IS200-like"/>
    <property type="match status" value="1"/>
</dbReference>
<dbReference type="EMBL" id="BMGS01000008">
    <property type="protein sequence ID" value="GGG52604.1"/>
    <property type="molecule type" value="Genomic_DNA"/>
</dbReference>
<feature type="domain" description="Transposase IS200-like" evidence="1">
    <location>
        <begin position="50"/>
        <end position="193"/>
    </location>
</feature>
<evidence type="ECO:0000259" key="1">
    <source>
        <dbReference type="SMART" id="SM01321"/>
    </source>
</evidence>
<name>A0ABQ1X0W3_9BACT</name>
<dbReference type="PANTHER" id="PTHR36966:SF1">
    <property type="entry name" value="REP-ASSOCIATED TYROSINE TRANSPOSASE"/>
    <property type="match status" value="1"/>
</dbReference>
<accession>A0ABQ1X0W3</accession>
<dbReference type="InterPro" id="IPR002686">
    <property type="entry name" value="Transposase_17"/>
</dbReference>